<accession>A0A6J5ED46</accession>
<feature type="domain" description="Mor transcription activator" evidence="1">
    <location>
        <begin position="28"/>
        <end position="132"/>
    </location>
</feature>
<reference evidence="2 3" key="1">
    <citation type="submission" date="2020-04" db="EMBL/GenBank/DDBJ databases">
        <authorList>
            <person name="De Canck E."/>
        </authorList>
    </citation>
    <scope>NUCLEOTIDE SEQUENCE [LARGE SCALE GENOMIC DNA]</scope>
    <source>
        <strain evidence="2 3">LMG 29542</strain>
    </source>
</reference>
<dbReference type="Proteomes" id="UP000494363">
    <property type="component" value="Unassembled WGS sequence"/>
</dbReference>
<protein>
    <recommendedName>
        <fullName evidence="1">Mor transcription activator domain-containing protein</fullName>
    </recommendedName>
</protein>
<dbReference type="AlphaFoldDB" id="A0A6J5ED46"/>
<gene>
    <name evidence="2" type="ORF">LMG29542_04805</name>
</gene>
<dbReference type="SUPFAM" id="SSF46689">
    <property type="entry name" value="Homeodomain-like"/>
    <property type="match status" value="1"/>
</dbReference>
<dbReference type="EMBL" id="CADIKH010000023">
    <property type="protein sequence ID" value="CAB3764183.1"/>
    <property type="molecule type" value="Genomic_DNA"/>
</dbReference>
<proteinExistence type="predicted"/>
<dbReference type="Pfam" id="PF08765">
    <property type="entry name" value="Mor"/>
    <property type="match status" value="1"/>
</dbReference>
<evidence type="ECO:0000313" key="2">
    <source>
        <dbReference type="EMBL" id="CAB3764183.1"/>
    </source>
</evidence>
<evidence type="ECO:0000313" key="3">
    <source>
        <dbReference type="Proteomes" id="UP000494363"/>
    </source>
</evidence>
<keyword evidence="3" id="KW-1185">Reference proteome</keyword>
<organism evidence="2 3">
    <name type="scientific">Paraburkholderia humisilvae</name>
    <dbReference type="NCBI Taxonomy" id="627669"/>
    <lineage>
        <taxon>Bacteria</taxon>
        <taxon>Pseudomonadati</taxon>
        <taxon>Pseudomonadota</taxon>
        <taxon>Betaproteobacteria</taxon>
        <taxon>Burkholderiales</taxon>
        <taxon>Burkholderiaceae</taxon>
        <taxon>Paraburkholderia</taxon>
    </lineage>
</organism>
<name>A0A6J5ED46_9BURK</name>
<dbReference type="InterPro" id="IPR014875">
    <property type="entry name" value="Mor_transcription_activator"/>
</dbReference>
<dbReference type="InterPro" id="IPR009057">
    <property type="entry name" value="Homeodomain-like_sf"/>
</dbReference>
<evidence type="ECO:0000259" key="1">
    <source>
        <dbReference type="Pfam" id="PF08765"/>
    </source>
</evidence>
<sequence>MDFANVEHLLPEAIQVLIRLIGLPASVRLVEQLGGTTFPVALRKSRLGEIRYEALSEVVGSDAADAITIHFGGDSLYIPRCATALRELMHREIRRNFDVMTREHSAIHTVTHLAVRYRMSDRHIWRILKRSDVNAQSPPGQDVLF</sequence>